<comment type="caution">
    <text evidence="11">The sequence shown here is derived from an EMBL/GenBank/DDBJ whole genome shotgun (WGS) entry which is preliminary data.</text>
</comment>
<dbReference type="InterPro" id="IPR055457">
    <property type="entry name" value="OST48_N"/>
</dbReference>
<evidence type="ECO:0000256" key="5">
    <source>
        <dbReference type="ARBA" id="ARBA00022824"/>
    </source>
</evidence>
<dbReference type="EMBL" id="JANCYW010000004">
    <property type="protein sequence ID" value="KAK4535329.1"/>
    <property type="molecule type" value="Genomic_DNA"/>
</dbReference>
<keyword evidence="4 8" id="KW-0812">Transmembrane</keyword>
<evidence type="ECO:0000256" key="7">
    <source>
        <dbReference type="ARBA" id="ARBA00023136"/>
    </source>
</evidence>
<proteinExistence type="inferred from homology"/>
<evidence type="ECO:0000256" key="8">
    <source>
        <dbReference type="RuleBase" id="RU361142"/>
    </source>
</evidence>
<keyword evidence="7 8" id="KW-0472">Membrane</keyword>
<dbReference type="PANTHER" id="PTHR10830">
    <property type="entry name" value="DOLICHYL-DIPHOSPHOOLIGOSACCHARIDE--PROTEIN GLYCOSYLTRANSFERASE 48 KDA SUBUNIT"/>
    <property type="match status" value="1"/>
</dbReference>
<evidence type="ECO:0000256" key="1">
    <source>
        <dbReference type="ARBA" id="ARBA00004479"/>
    </source>
</evidence>
<dbReference type="Pfam" id="PF23358">
    <property type="entry name" value="OST48_MD"/>
    <property type="match status" value="1"/>
</dbReference>
<dbReference type="Pfam" id="PF03345">
    <property type="entry name" value="OST48_N"/>
    <property type="match status" value="1"/>
</dbReference>
<keyword evidence="5 8" id="KW-0256">Endoplasmic reticulum</keyword>
<comment type="subcellular location">
    <subcellularLocation>
        <location evidence="8">Endoplasmic reticulum membrane</location>
        <topology evidence="8">Single-pass type I membrane protein</topology>
    </subcellularLocation>
    <subcellularLocation>
        <location evidence="1">Membrane</location>
        <topology evidence="1">Single-pass type I membrane protein</topology>
    </subcellularLocation>
</comment>
<accession>A0AAV9ISW1</accession>
<keyword evidence="6 8" id="KW-1133">Transmembrane helix</keyword>
<evidence type="ECO:0000256" key="6">
    <source>
        <dbReference type="ARBA" id="ARBA00022989"/>
    </source>
</evidence>
<dbReference type="Proteomes" id="UP001301350">
    <property type="component" value="Unassembled WGS sequence"/>
</dbReference>
<dbReference type="GO" id="GO:0018279">
    <property type="term" value="P:protein N-linked glycosylation via asparagine"/>
    <property type="evidence" value="ECO:0007669"/>
    <property type="project" value="UniProtKB-UniRule"/>
</dbReference>
<name>A0AAV9ISW1_CYACA</name>
<evidence type="ECO:0000256" key="2">
    <source>
        <dbReference type="ARBA" id="ARBA00004922"/>
    </source>
</evidence>
<evidence type="ECO:0000313" key="12">
    <source>
        <dbReference type="Proteomes" id="UP001301350"/>
    </source>
</evidence>
<dbReference type="AlphaFoldDB" id="A0AAV9ISW1"/>
<feature type="domain" description="OST48 middle" evidence="10">
    <location>
        <begin position="369"/>
        <end position="504"/>
    </location>
</feature>
<feature type="transmembrane region" description="Helical" evidence="8">
    <location>
        <begin position="482"/>
        <end position="503"/>
    </location>
</feature>
<evidence type="ECO:0000313" key="11">
    <source>
        <dbReference type="EMBL" id="KAK4535329.1"/>
    </source>
</evidence>
<protein>
    <recommendedName>
        <fullName evidence="8">Dolichyl-diphosphooligosaccharide--protein glycosyltransferase 48 kDa subunit</fullName>
        <shortName evidence="8">Oligosaccharyl transferase 48 kDa subunit</shortName>
    </recommendedName>
</protein>
<comment type="subunit">
    <text evidence="8">Component of the oligosaccharyltransferase (OST) complex.</text>
</comment>
<evidence type="ECO:0000259" key="9">
    <source>
        <dbReference type="Pfam" id="PF03345"/>
    </source>
</evidence>
<dbReference type="InterPro" id="IPR005013">
    <property type="entry name" value="DDOST_48_kDa_subunit"/>
</dbReference>
<dbReference type="PANTHER" id="PTHR10830:SF0">
    <property type="entry name" value="DOLICHYL-DIPHOSPHOOLIGOSACCHARIDE--PROTEIN GLYCOSYLTRANSFERASE 48 KDA SUBUNIT"/>
    <property type="match status" value="1"/>
</dbReference>
<comment type="function">
    <text evidence="8">Subunit of the oligosaccharyl transferase (OST) complex that catalyzes the initial transfer of a defined glycan (Glc(3)Man(9)GlcNAc(2) in eukaryotes) from the lipid carrier dolichol-pyrophosphate to an asparagine residue within an Asn-X-Ser/Thr consensus motif in nascent polypeptide chains, the first step in protein N-glycosylation. N-glycosylation occurs cotranslationally and the complex associates with the Sec61 complex at the channel-forming translocon complex that mediates protein translocation across the endoplasmic reticulum (ER).</text>
</comment>
<comment type="pathway">
    <text evidence="2 8">Protein modification; protein glycosylation.</text>
</comment>
<evidence type="ECO:0000256" key="3">
    <source>
        <dbReference type="ARBA" id="ARBA00008743"/>
    </source>
</evidence>
<dbReference type="GO" id="GO:0008250">
    <property type="term" value="C:oligosaccharyltransferase complex"/>
    <property type="evidence" value="ECO:0007669"/>
    <property type="project" value="TreeGrafter"/>
</dbReference>
<evidence type="ECO:0000259" key="10">
    <source>
        <dbReference type="Pfam" id="PF23358"/>
    </source>
</evidence>
<keyword evidence="12" id="KW-1185">Reference proteome</keyword>
<reference evidence="11 12" key="1">
    <citation type="submission" date="2022-07" db="EMBL/GenBank/DDBJ databases">
        <title>Genome-wide signatures of adaptation to extreme environments.</title>
        <authorList>
            <person name="Cho C.H."/>
            <person name="Yoon H.S."/>
        </authorList>
    </citation>
    <scope>NUCLEOTIDE SEQUENCE [LARGE SCALE GENOMIC DNA]</scope>
    <source>
        <strain evidence="11 12">DBV 063 E5</strain>
    </source>
</reference>
<dbReference type="InterPro" id="IPR055459">
    <property type="entry name" value="OST48_MD"/>
</dbReference>
<gene>
    <name evidence="11" type="ORF">CDCA_CDCA04G1354</name>
</gene>
<organism evidence="11 12">
    <name type="scientific">Cyanidium caldarium</name>
    <name type="common">Red alga</name>
    <dbReference type="NCBI Taxonomy" id="2771"/>
    <lineage>
        <taxon>Eukaryota</taxon>
        <taxon>Rhodophyta</taxon>
        <taxon>Bangiophyceae</taxon>
        <taxon>Cyanidiales</taxon>
        <taxon>Cyanidiaceae</taxon>
        <taxon>Cyanidium</taxon>
    </lineage>
</organism>
<sequence length="529" mass="59057">MDHLSRSPHRSHRHISPPPPLSARTVWCRALCTALFLFALLGAVLSSAPVAAAAEGRSGASRCDGSPIRDGWSFSRHISTRGTPPVGRRVLVIVDDAQPYSRLFQLLQEAAYQLEVRSPSDRSVRLRNAVGTEYLYDALLLMEPGMHTFGDSLRVQDVVDFVDANRSVVLAAAAPLGPLMEGVAEATGLEVDEAGTVLLDYVHAVRPLHSGRTNAWGETFAVRPEACGIAGRMTASRILPRGMPERPVVFSRAIGAAAKAGKELVRPVLCAPATAHSYEPHEVITSDEDAAPFVAGREALLVSALHARFGARVTFVASVDALRDEYLSSGEYGNADFFLPLLTWTLGERGLLRIAAAEHYRVLPDGGRQHADRYRVGDTVRLEMRIEEWDGAKDAQHWQPWNEAPDLQLEWVMLDPYVRHDMRRVDDRGTYVAEFATPMKHGLFKFRVEHFRDGYTPLLYARVVPMQPFWHNEYQRFLVKAYPYYAAVFAVMAAFWLLAYALLWGKSFMHLRPPASERRPSLTLHVKRE</sequence>
<feature type="domain" description="OST48 N-terminal" evidence="9">
    <location>
        <begin position="89"/>
        <end position="345"/>
    </location>
</feature>
<evidence type="ECO:0000256" key="4">
    <source>
        <dbReference type="ARBA" id="ARBA00022692"/>
    </source>
</evidence>
<comment type="similarity">
    <text evidence="3 8">Belongs to the DDOST 48 kDa subunit family.</text>
</comment>